<dbReference type="Pfam" id="PF14849">
    <property type="entry name" value="YidC_periplas"/>
    <property type="match status" value="1"/>
</dbReference>
<evidence type="ECO:0000256" key="7">
    <source>
        <dbReference type="ARBA" id="ARBA00022927"/>
    </source>
</evidence>
<comment type="function">
    <text evidence="13">Required for the insertion and/or proper folding and/or complex formation of integral membrane proteins into the membrane. Involved in integration of membrane proteins that insert both dependently and independently of the Sec translocase complex, as well as at least some lipoproteins. Aids folding of multispanning membrane proteins.</text>
</comment>
<evidence type="ECO:0000256" key="11">
    <source>
        <dbReference type="ARBA" id="ARBA00033245"/>
    </source>
</evidence>
<reference evidence="16 17" key="1">
    <citation type="submission" date="2015-11" db="EMBL/GenBank/DDBJ databases">
        <title>Genomic analysis of 38 Legionella species identifies large and diverse effector repertoires.</title>
        <authorList>
            <person name="Burstein D."/>
            <person name="Amaro F."/>
            <person name="Zusman T."/>
            <person name="Lifshitz Z."/>
            <person name="Cohen O."/>
            <person name="Gilbert J.A."/>
            <person name="Pupko T."/>
            <person name="Shuman H.A."/>
            <person name="Segal G."/>
        </authorList>
    </citation>
    <scope>NUCLEOTIDE SEQUENCE [LARGE SCALE GENOMIC DNA]</scope>
    <source>
        <strain evidence="16 17">ATCC 49508</strain>
    </source>
</reference>
<dbReference type="CDD" id="cd20070">
    <property type="entry name" value="5TM_YidC_Alb3"/>
    <property type="match status" value="1"/>
</dbReference>
<dbReference type="HAMAP" id="MF_01810">
    <property type="entry name" value="YidC_type1"/>
    <property type="match status" value="1"/>
</dbReference>
<dbReference type="EMBL" id="LNZC01000012">
    <property type="protein sequence ID" value="KTD79683.1"/>
    <property type="molecule type" value="Genomic_DNA"/>
</dbReference>
<evidence type="ECO:0000256" key="9">
    <source>
        <dbReference type="ARBA" id="ARBA00023136"/>
    </source>
</evidence>
<keyword evidence="7 13" id="KW-0653">Protein transport</keyword>
<keyword evidence="9 13" id="KW-0472">Membrane</keyword>
<keyword evidence="10 13" id="KW-0143">Chaperone</keyword>
<keyword evidence="17" id="KW-1185">Reference proteome</keyword>
<organism evidence="16 17">
    <name type="scientific">Legionella worsleiensis</name>
    <dbReference type="NCBI Taxonomy" id="45076"/>
    <lineage>
        <taxon>Bacteria</taxon>
        <taxon>Pseudomonadati</taxon>
        <taxon>Pseudomonadota</taxon>
        <taxon>Gammaproteobacteria</taxon>
        <taxon>Legionellales</taxon>
        <taxon>Legionellaceae</taxon>
        <taxon>Legionella</taxon>
    </lineage>
</organism>
<evidence type="ECO:0000313" key="16">
    <source>
        <dbReference type="EMBL" id="KTD79683.1"/>
    </source>
</evidence>
<dbReference type="GO" id="GO:0032977">
    <property type="term" value="F:membrane insertase activity"/>
    <property type="evidence" value="ECO:0007669"/>
    <property type="project" value="InterPro"/>
</dbReference>
<proteinExistence type="inferred from homology"/>
<keyword evidence="4 13" id="KW-0813">Transport</keyword>
<evidence type="ECO:0000256" key="2">
    <source>
        <dbReference type="ARBA" id="ARBA00010527"/>
    </source>
</evidence>
<keyword evidence="6 13" id="KW-0812">Transmembrane</keyword>
<feature type="transmembrane region" description="Helical" evidence="13">
    <location>
        <begin position="508"/>
        <end position="531"/>
    </location>
</feature>
<evidence type="ECO:0000256" key="6">
    <source>
        <dbReference type="ARBA" id="ARBA00022692"/>
    </source>
</evidence>
<dbReference type="Gene3D" id="2.70.98.90">
    <property type="match status" value="1"/>
</dbReference>
<dbReference type="PRINTS" id="PR01900">
    <property type="entry name" value="YIDCPROTEIN"/>
</dbReference>
<dbReference type="PATRIC" id="fig|45076.6.peg.1308"/>
<feature type="transmembrane region" description="Helical" evidence="13">
    <location>
        <begin position="432"/>
        <end position="453"/>
    </location>
</feature>
<comment type="caution">
    <text evidence="16">The sequence shown here is derived from an EMBL/GenBank/DDBJ whole genome shotgun (WGS) entry which is preliminary data.</text>
</comment>
<dbReference type="PANTHER" id="PTHR12428:SF65">
    <property type="entry name" value="CYTOCHROME C OXIDASE ASSEMBLY PROTEIN COX18, MITOCHONDRIAL"/>
    <property type="match status" value="1"/>
</dbReference>
<dbReference type="NCBIfam" id="NF002352">
    <property type="entry name" value="PRK01318.1-3"/>
    <property type="match status" value="1"/>
</dbReference>
<dbReference type="NCBIfam" id="TIGR03592">
    <property type="entry name" value="yidC_oxa1_cterm"/>
    <property type="match status" value="1"/>
</dbReference>
<evidence type="ECO:0000256" key="13">
    <source>
        <dbReference type="HAMAP-Rule" id="MF_01810"/>
    </source>
</evidence>
<evidence type="ECO:0000256" key="12">
    <source>
        <dbReference type="ARBA" id="ARBA00033342"/>
    </source>
</evidence>
<evidence type="ECO:0000256" key="10">
    <source>
        <dbReference type="ARBA" id="ARBA00023186"/>
    </source>
</evidence>
<evidence type="ECO:0000259" key="14">
    <source>
        <dbReference type="Pfam" id="PF02096"/>
    </source>
</evidence>
<comment type="similarity">
    <text evidence="2 13">Belongs to the OXA1/ALB3/YidC family. Type 1 subfamily.</text>
</comment>
<dbReference type="InterPro" id="IPR028055">
    <property type="entry name" value="YidC/Oxa/ALB_C"/>
</dbReference>
<feature type="transmembrane region" description="Helical" evidence="13">
    <location>
        <begin position="367"/>
        <end position="387"/>
    </location>
</feature>
<keyword evidence="5 13" id="KW-1003">Cell membrane</keyword>
<dbReference type="OrthoDB" id="9780552at2"/>
<dbReference type="NCBIfam" id="TIGR03593">
    <property type="entry name" value="yidC_nterm"/>
    <property type="match status" value="1"/>
</dbReference>
<dbReference type="GO" id="GO:0015031">
    <property type="term" value="P:protein transport"/>
    <property type="evidence" value="ECO:0007669"/>
    <property type="project" value="UniProtKB-KW"/>
</dbReference>
<evidence type="ECO:0000313" key="17">
    <source>
        <dbReference type="Proteomes" id="UP000054662"/>
    </source>
</evidence>
<comment type="subcellular location">
    <subcellularLocation>
        <location evidence="1">Cell inner membrane</location>
        <topology evidence="1">Multi-pass membrane protein</topology>
    </subcellularLocation>
    <subcellularLocation>
        <location evidence="13">Cell membrane</location>
        <topology evidence="13">Multi-pass membrane protein</topology>
    </subcellularLocation>
</comment>
<evidence type="ECO:0000259" key="15">
    <source>
        <dbReference type="Pfam" id="PF14849"/>
    </source>
</evidence>
<evidence type="ECO:0000256" key="1">
    <source>
        <dbReference type="ARBA" id="ARBA00004429"/>
    </source>
</evidence>
<accession>A0A0W1AEV4</accession>
<dbReference type="InterPro" id="IPR038221">
    <property type="entry name" value="YidC_periplasmic_sf"/>
</dbReference>
<evidence type="ECO:0000256" key="8">
    <source>
        <dbReference type="ARBA" id="ARBA00022989"/>
    </source>
</evidence>
<comment type="subunit">
    <text evidence="13">Interacts with the Sec translocase complex via SecD. Specifically interacts with transmembrane segments of nascent integral membrane proteins during membrane integration.</text>
</comment>
<dbReference type="InterPro" id="IPR047196">
    <property type="entry name" value="YidC_ALB_C"/>
</dbReference>
<keyword evidence="8 13" id="KW-1133">Transmembrane helix</keyword>
<dbReference type="GO" id="GO:0051205">
    <property type="term" value="P:protein insertion into membrane"/>
    <property type="evidence" value="ECO:0007669"/>
    <property type="project" value="TreeGrafter"/>
</dbReference>
<dbReference type="GO" id="GO:0005886">
    <property type="term" value="C:plasma membrane"/>
    <property type="evidence" value="ECO:0007669"/>
    <property type="project" value="UniProtKB-SubCell"/>
</dbReference>
<dbReference type="InterPro" id="IPR001708">
    <property type="entry name" value="YidC/ALB3/OXA1/COX18"/>
</dbReference>
<evidence type="ECO:0000256" key="5">
    <source>
        <dbReference type="ARBA" id="ARBA00022475"/>
    </source>
</evidence>
<comment type="caution">
    <text evidence="13">Lacks conserved residue(s) required for the propagation of feature annotation.</text>
</comment>
<dbReference type="STRING" id="45076.Lwor_1197"/>
<dbReference type="PRINTS" id="PR00701">
    <property type="entry name" value="60KDINNERMP"/>
</dbReference>
<dbReference type="PANTHER" id="PTHR12428">
    <property type="entry name" value="OXA1"/>
    <property type="match status" value="1"/>
</dbReference>
<protein>
    <recommendedName>
        <fullName evidence="3 13">Membrane protein insertase YidC</fullName>
    </recommendedName>
    <alternativeName>
        <fullName evidence="12 13">Foldase YidC</fullName>
    </alternativeName>
    <alternativeName>
        <fullName evidence="11 13">Membrane integrase YidC</fullName>
    </alternativeName>
    <alternativeName>
        <fullName evidence="13">Membrane protein YidC</fullName>
    </alternativeName>
</protein>
<dbReference type="CDD" id="cd19961">
    <property type="entry name" value="EcYidC-like_peri"/>
    <property type="match status" value="1"/>
</dbReference>
<dbReference type="Proteomes" id="UP000054662">
    <property type="component" value="Unassembled WGS sequence"/>
</dbReference>
<dbReference type="InterPro" id="IPR019998">
    <property type="entry name" value="Membr_insert_YidC"/>
</dbReference>
<dbReference type="InterPro" id="IPR028053">
    <property type="entry name" value="Membr_insert_YidC_N"/>
</dbReference>
<feature type="domain" description="Membrane insertase YidC/Oxa/ALB C-terminal" evidence="14">
    <location>
        <begin position="367"/>
        <end position="545"/>
    </location>
</feature>
<name>A0A0W1AEV4_9GAMM</name>
<dbReference type="Pfam" id="PF02096">
    <property type="entry name" value="60KD_IMP"/>
    <property type="match status" value="1"/>
</dbReference>
<dbReference type="RefSeq" id="WP_058493012.1">
    <property type="nucleotide sequence ID" value="NZ_CBCRUR010000001.1"/>
</dbReference>
<feature type="domain" description="Membrane insertase YidC N-terminal" evidence="15">
    <location>
        <begin position="80"/>
        <end position="355"/>
    </location>
</feature>
<evidence type="ECO:0000256" key="3">
    <source>
        <dbReference type="ARBA" id="ARBA00015325"/>
    </source>
</evidence>
<evidence type="ECO:0000256" key="4">
    <source>
        <dbReference type="ARBA" id="ARBA00022448"/>
    </source>
</evidence>
<gene>
    <name evidence="16" type="primary">oxaA</name>
    <name evidence="13" type="synonym">yidC</name>
    <name evidence="16" type="ORF">Lwor_1197</name>
</gene>
<dbReference type="AlphaFoldDB" id="A0A0W1AEV4"/>
<sequence>MDIRRIVLYMALALVGLSLWNAWQADYPVTAPVAAPLTSQVNTDGHLLPEVTPGQSEQLPLNPAHNPQTEYNVQNSDQLIQVKTDVLDVAIDLKHGDVVKGFLLDYPLSVEDKNKPFPLLQNQSQDRYVANSSIFVAKDNSVQSLNFAFTAKQNEYQLKPGQEQLTVSLDGTNEDGLAVTKEFIFTKGSYLIDVNYKIVNKGSRDWKGYLNTQLLRSSPQEDKSSIFHVGSYTGASYSNPGTHRFQKVGFSDMSKTNLDVDAKGGWIAMQQHYFLTAWIPASSSENKFYTRAINGDYTIGAVSQPISIKPDEQKVIGSRLYIGPEITSDLKAIAPSLDLTVDYGILWFVSSLLFSLMKAIYNVVGNWGWSIVLVTVLIKLAFYRLSATSYKSMAGMRKLQPKLQALRERYGDDKAKISQATMELYRQEKVNPLGGCLPIIIQIPVFIALYWVLLESVELRQAPFILWINDLASADPYHVLPLIMGATMFVQQKLNPAPPDPMQAKVMMFLPVLFTSLFWSFPSGLVLYWIVNNTLSILQQWYITRKYSEDKPVKKLAAAAK</sequence>